<keyword evidence="10" id="KW-0472">Membrane</keyword>
<dbReference type="Gene3D" id="3.60.10.10">
    <property type="entry name" value="Endonuclease/exonuclease/phosphatase"/>
    <property type="match status" value="1"/>
</dbReference>
<feature type="domain" description="Endonuclease/exonuclease/phosphatase" evidence="11">
    <location>
        <begin position="248"/>
        <end position="573"/>
    </location>
</feature>
<dbReference type="InterPro" id="IPR038772">
    <property type="entry name" value="Sph/SMPD2-like"/>
</dbReference>
<evidence type="ECO:0000256" key="9">
    <source>
        <dbReference type="SAM" id="MobiDB-lite"/>
    </source>
</evidence>
<dbReference type="InterPro" id="IPR017766">
    <property type="entry name" value="Sphingomyelinase/PLipase_C"/>
</dbReference>
<comment type="similarity">
    <text evidence="3">Belongs to the neutral sphingomyelinase family.</text>
</comment>
<name>A0ABQ7SJ35_PHRPL</name>
<keyword evidence="6" id="KW-0443">Lipid metabolism</keyword>
<proteinExistence type="inferred from homology"/>
<evidence type="ECO:0000256" key="10">
    <source>
        <dbReference type="SAM" id="Phobius"/>
    </source>
</evidence>
<dbReference type="SUPFAM" id="SSF56219">
    <property type="entry name" value="DNase I-like"/>
    <property type="match status" value="1"/>
</dbReference>
<dbReference type="EMBL" id="JAIPUX010005289">
    <property type="protein sequence ID" value="KAH0617303.1"/>
    <property type="molecule type" value="Genomic_DNA"/>
</dbReference>
<evidence type="ECO:0000313" key="12">
    <source>
        <dbReference type="EMBL" id="KAH0617303.1"/>
    </source>
</evidence>
<dbReference type="InterPro" id="IPR036691">
    <property type="entry name" value="Endo/exonu/phosph_ase_sf"/>
</dbReference>
<evidence type="ECO:0000256" key="4">
    <source>
        <dbReference type="ARBA" id="ARBA00012369"/>
    </source>
</evidence>
<comment type="pathway">
    <text evidence="1">Lipid metabolism; sphingolipid metabolism.</text>
</comment>
<dbReference type="CDD" id="cd09078">
    <property type="entry name" value="nSMase"/>
    <property type="match status" value="1"/>
</dbReference>
<keyword evidence="6" id="KW-0746">Sphingolipid metabolism</keyword>
<evidence type="ECO:0000256" key="6">
    <source>
        <dbReference type="ARBA" id="ARBA00022919"/>
    </source>
</evidence>
<comment type="catalytic activity">
    <reaction evidence="7">
        <text>a sphingomyelin + H2O = phosphocholine + an N-acylsphing-4-enine + H(+)</text>
        <dbReference type="Rhea" id="RHEA:19253"/>
        <dbReference type="ChEBI" id="CHEBI:15377"/>
        <dbReference type="ChEBI" id="CHEBI:15378"/>
        <dbReference type="ChEBI" id="CHEBI:17636"/>
        <dbReference type="ChEBI" id="CHEBI:52639"/>
        <dbReference type="ChEBI" id="CHEBI:295975"/>
        <dbReference type="EC" id="3.1.4.12"/>
    </reaction>
    <physiologicalReaction direction="left-to-right" evidence="7">
        <dbReference type="Rhea" id="RHEA:19254"/>
    </physiologicalReaction>
</comment>
<evidence type="ECO:0000256" key="8">
    <source>
        <dbReference type="ARBA" id="ARBA00049371"/>
    </source>
</evidence>
<dbReference type="PANTHER" id="PTHR16320:SF9">
    <property type="entry name" value="SPHINGOMYELIN PHOSPHODIESTERASE 5"/>
    <property type="match status" value="1"/>
</dbReference>
<accession>A0ABQ7SJ35</accession>
<evidence type="ECO:0000256" key="5">
    <source>
        <dbReference type="ARBA" id="ARBA00022801"/>
    </source>
</evidence>
<comment type="pathway">
    <text evidence="2">Sphingolipid metabolism.</text>
</comment>
<dbReference type="EC" id="3.1.4.12" evidence="4"/>
<feature type="region of interest" description="Disordered" evidence="9">
    <location>
        <begin position="198"/>
        <end position="224"/>
    </location>
</feature>
<dbReference type="PANTHER" id="PTHR16320">
    <property type="entry name" value="SPHINGOMYELINASE FAMILY MEMBER"/>
    <property type="match status" value="1"/>
</dbReference>
<keyword evidence="10" id="KW-0812">Transmembrane</keyword>
<keyword evidence="10" id="KW-1133">Transmembrane helix</keyword>
<keyword evidence="5" id="KW-0378">Hydrolase</keyword>
<feature type="compositionally biased region" description="Pro residues" evidence="9">
    <location>
        <begin position="12"/>
        <end position="24"/>
    </location>
</feature>
<evidence type="ECO:0000256" key="7">
    <source>
        <dbReference type="ARBA" id="ARBA00047268"/>
    </source>
</evidence>
<comment type="catalytic activity">
    <reaction evidence="8">
        <text>N-(hexadecanoyl)-sphing-4-enine-1-phosphocholine + H2O = N-hexadecanoylsphing-4-enine + phosphocholine + H(+)</text>
        <dbReference type="Rhea" id="RHEA:45644"/>
        <dbReference type="ChEBI" id="CHEBI:15377"/>
        <dbReference type="ChEBI" id="CHEBI:15378"/>
        <dbReference type="ChEBI" id="CHEBI:72959"/>
        <dbReference type="ChEBI" id="CHEBI:78646"/>
        <dbReference type="ChEBI" id="CHEBI:295975"/>
    </reaction>
    <physiologicalReaction direction="left-to-right" evidence="8">
        <dbReference type="Rhea" id="RHEA:45645"/>
    </physiologicalReaction>
</comment>
<evidence type="ECO:0000256" key="3">
    <source>
        <dbReference type="ARBA" id="ARBA00006335"/>
    </source>
</evidence>
<dbReference type="Proteomes" id="UP000826234">
    <property type="component" value="Unassembled WGS sequence"/>
</dbReference>
<feature type="region of interest" description="Disordered" evidence="9">
    <location>
        <begin position="1"/>
        <end position="24"/>
    </location>
</feature>
<keyword evidence="13" id="KW-1185">Reference proteome</keyword>
<sequence>MRALCGPEWPSEGPPLPSPPLPLPPSSMGLRESPYASRFLGGMNTVVRGILFPSYWLLNQLLALQRTTAEKQAQRNKRCPPYALRALAKGLVILPALVLSVPVSLLAFLVWLPLQAVRRPFAYQHTSGQAPPEEWSFPEGHGRTFGFISSNVCLLPEGLAKFSNLGQTQWRAKHIAQGLAQATRRCSLSCEPSPRNAFGTPNGQKYGAMGSSPPRACRSPSGDDSTSVTIEMPLDDTLAEISSRFPSGADFVCLQEVFDLRASNSLCQLLGPYYEHILYDVGVYGLAGCSAPKLFNSGLFLASRYPILAAQYHCYPNSTGEDAFAAKGLLCAQVQLGSSQGKRIVGYLNCTHMHAPEADASVRCDQMTLAMLWAQLFQDNYAQLGDVVAFDIFCGDFNFDNCSSGDELEQNHEIFSIYTDPCRVGPRKDKPWAIGVLTHMQEKEGGADNPFSPPVPWGHGTLLVGWDRVESGRAPGQLLLLFSSGTLLDYQEIYNEAVSTPESMKRTLEQPEGRRKFLAGPVLANGNLDPSNTGNEGRRLDYILYREHPGPLALKTAVEKVSFITQLATCSDHLPFGLRLHVTSMAQPEV</sequence>
<gene>
    <name evidence="12" type="ORF">JD844_015340</name>
</gene>
<reference evidence="12 13" key="1">
    <citation type="journal article" date="2022" name="Gigascience">
        <title>A chromosome-level genome assembly and annotation of the desert horned lizard, Phrynosoma platyrhinos, provides insight into chromosomal rearrangements among reptiles.</title>
        <authorList>
            <person name="Koochekian N."/>
            <person name="Ascanio A."/>
            <person name="Farleigh K."/>
            <person name="Card D.C."/>
            <person name="Schield D.R."/>
            <person name="Castoe T.A."/>
            <person name="Jezkova T."/>
        </authorList>
    </citation>
    <scope>NUCLEOTIDE SEQUENCE [LARGE SCALE GENOMIC DNA]</scope>
    <source>
        <strain evidence="12">NK-2021</strain>
    </source>
</reference>
<feature type="transmembrane region" description="Helical" evidence="10">
    <location>
        <begin position="86"/>
        <end position="112"/>
    </location>
</feature>
<protein>
    <recommendedName>
        <fullName evidence="4">sphingomyelin phosphodiesterase</fullName>
        <ecNumber evidence="4">3.1.4.12</ecNumber>
    </recommendedName>
</protein>
<evidence type="ECO:0000313" key="13">
    <source>
        <dbReference type="Proteomes" id="UP000826234"/>
    </source>
</evidence>
<dbReference type="Pfam" id="PF03372">
    <property type="entry name" value="Exo_endo_phos"/>
    <property type="match status" value="1"/>
</dbReference>
<dbReference type="InterPro" id="IPR005135">
    <property type="entry name" value="Endo/exonuclease/phosphatase"/>
</dbReference>
<evidence type="ECO:0000259" key="11">
    <source>
        <dbReference type="Pfam" id="PF03372"/>
    </source>
</evidence>
<evidence type="ECO:0000256" key="1">
    <source>
        <dbReference type="ARBA" id="ARBA00004760"/>
    </source>
</evidence>
<comment type="caution">
    <text evidence="12">The sequence shown here is derived from an EMBL/GenBank/DDBJ whole genome shotgun (WGS) entry which is preliminary data.</text>
</comment>
<organism evidence="12 13">
    <name type="scientific">Phrynosoma platyrhinos</name>
    <name type="common">Desert horned lizard</name>
    <dbReference type="NCBI Taxonomy" id="52577"/>
    <lineage>
        <taxon>Eukaryota</taxon>
        <taxon>Metazoa</taxon>
        <taxon>Chordata</taxon>
        <taxon>Craniata</taxon>
        <taxon>Vertebrata</taxon>
        <taxon>Euteleostomi</taxon>
        <taxon>Lepidosauria</taxon>
        <taxon>Squamata</taxon>
        <taxon>Bifurcata</taxon>
        <taxon>Unidentata</taxon>
        <taxon>Episquamata</taxon>
        <taxon>Toxicofera</taxon>
        <taxon>Iguania</taxon>
        <taxon>Phrynosomatidae</taxon>
        <taxon>Phrynosomatinae</taxon>
        <taxon>Phrynosoma</taxon>
    </lineage>
</organism>
<evidence type="ECO:0000256" key="2">
    <source>
        <dbReference type="ARBA" id="ARBA00004991"/>
    </source>
</evidence>